<evidence type="ECO:0000313" key="3">
    <source>
        <dbReference type="Proteomes" id="UP000789390"/>
    </source>
</evidence>
<sequence>MATTGDISFPSDSDKKHPCSFMDKLGLNFLKDSKMACPVTVASGASYGLLAVNMFSPDLMQKVSPSRDLTNVLMGTTLVGGSLYLASRPHLAAIKDTKQKALFSVYGSTIFTLGSLLLWAMTRVLVPDNTPIRVAAAVGSSIVLLKTGVAYLDIIDADKKPK</sequence>
<gene>
    <name evidence="2" type="ORF">DGAL_LOCUS12889</name>
</gene>
<feature type="transmembrane region" description="Helical" evidence="1">
    <location>
        <begin position="103"/>
        <end position="126"/>
    </location>
</feature>
<comment type="caution">
    <text evidence="2">The sequence shown here is derived from an EMBL/GenBank/DDBJ whole genome shotgun (WGS) entry which is preliminary data.</text>
</comment>
<keyword evidence="1" id="KW-1133">Transmembrane helix</keyword>
<accession>A0A8J2S137</accession>
<keyword evidence="1" id="KW-0472">Membrane</keyword>
<protein>
    <submittedName>
        <fullName evidence="2">Uncharacterized protein</fullName>
    </submittedName>
</protein>
<dbReference type="Proteomes" id="UP000789390">
    <property type="component" value="Unassembled WGS sequence"/>
</dbReference>
<feature type="transmembrane region" description="Helical" evidence="1">
    <location>
        <begin position="132"/>
        <end position="152"/>
    </location>
</feature>
<dbReference type="EMBL" id="CAKKLH010000292">
    <property type="protein sequence ID" value="CAH0109411.1"/>
    <property type="molecule type" value="Genomic_DNA"/>
</dbReference>
<dbReference type="PANTHER" id="PTHR38640">
    <property type="entry name" value="GEO09659P1"/>
    <property type="match status" value="1"/>
</dbReference>
<keyword evidence="3" id="KW-1185">Reference proteome</keyword>
<keyword evidence="1" id="KW-0812">Transmembrane</keyword>
<evidence type="ECO:0000256" key="1">
    <source>
        <dbReference type="SAM" id="Phobius"/>
    </source>
</evidence>
<name>A0A8J2S137_9CRUS</name>
<feature type="transmembrane region" description="Helical" evidence="1">
    <location>
        <begin position="35"/>
        <end position="52"/>
    </location>
</feature>
<dbReference type="AlphaFoldDB" id="A0A8J2S137"/>
<dbReference type="OrthoDB" id="5915502at2759"/>
<dbReference type="PANTHER" id="PTHR38640:SF1">
    <property type="entry name" value="GEO09659P1"/>
    <property type="match status" value="1"/>
</dbReference>
<feature type="transmembrane region" description="Helical" evidence="1">
    <location>
        <begin position="72"/>
        <end position="91"/>
    </location>
</feature>
<proteinExistence type="predicted"/>
<reference evidence="2" key="1">
    <citation type="submission" date="2021-11" db="EMBL/GenBank/DDBJ databases">
        <authorList>
            <person name="Schell T."/>
        </authorList>
    </citation>
    <scope>NUCLEOTIDE SEQUENCE</scope>
    <source>
        <strain evidence="2">M5</strain>
    </source>
</reference>
<evidence type="ECO:0000313" key="2">
    <source>
        <dbReference type="EMBL" id="CAH0109411.1"/>
    </source>
</evidence>
<organism evidence="2 3">
    <name type="scientific">Daphnia galeata</name>
    <dbReference type="NCBI Taxonomy" id="27404"/>
    <lineage>
        <taxon>Eukaryota</taxon>
        <taxon>Metazoa</taxon>
        <taxon>Ecdysozoa</taxon>
        <taxon>Arthropoda</taxon>
        <taxon>Crustacea</taxon>
        <taxon>Branchiopoda</taxon>
        <taxon>Diplostraca</taxon>
        <taxon>Cladocera</taxon>
        <taxon>Anomopoda</taxon>
        <taxon>Daphniidae</taxon>
        <taxon>Daphnia</taxon>
    </lineage>
</organism>